<feature type="region of interest" description="Disordered" evidence="1">
    <location>
        <begin position="1"/>
        <end position="148"/>
    </location>
</feature>
<comment type="caution">
    <text evidence="2">The sequence shown here is derived from an EMBL/GenBank/DDBJ whole genome shotgun (WGS) entry which is preliminary data.</text>
</comment>
<dbReference type="EMBL" id="JANEYG010000029">
    <property type="protein sequence ID" value="KAJ8917956.1"/>
    <property type="molecule type" value="Genomic_DNA"/>
</dbReference>
<feature type="compositionally biased region" description="Basic and acidic residues" evidence="1">
    <location>
        <begin position="126"/>
        <end position="142"/>
    </location>
</feature>
<sequence>MFEPPQVLSSSTSENRLSLNLSGPNEFLPRIAEEKDSPTNSQEGKEKCDKSLGLSKAKALQENPKQETAIGIEGPSTDLANPQITKSCDKSWSEVEKNKKENSGKVLQKNNNRPAIGQTTTNTSKVKLELKSKESKNEDKISSKPPPK</sequence>
<keyword evidence="3" id="KW-1185">Reference proteome</keyword>
<dbReference type="Proteomes" id="UP001159042">
    <property type="component" value="Unassembled WGS sequence"/>
</dbReference>
<protein>
    <submittedName>
        <fullName evidence="2">Uncharacterized protein</fullName>
    </submittedName>
</protein>
<feature type="compositionally biased region" description="Basic and acidic residues" evidence="1">
    <location>
        <begin position="31"/>
        <end position="50"/>
    </location>
</feature>
<reference evidence="2 3" key="1">
    <citation type="journal article" date="2023" name="Insect Mol. Biol.">
        <title>Genome sequencing provides insights into the evolution of gene families encoding plant cell wall-degrading enzymes in longhorned beetles.</title>
        <authorList>
            <person name="Shin N.R."/>
            <person name="Okamura Y."/>
            <person name="Kirsch R."/>
            <person name="Pauchet Y."/>
        </authorList>
    </citation>
    <scope>NUCLEOTIDE SEQUENCE [LARGE SCALE GENOMIC DNA]</scope>
    <source>
        <strain evidence="2">EAD_L_NR</strain>
    </source>
</reference>
<dbReference type="AlphaFoldDB" id="A0AAV8VU75"/>
<feature type="compositionally biased region" description="Basic and acidic residues" evidence="1">
    <location>
        <begin position="87"/>
        <end position="103"/>
    </location>
</feature>
<proteinExistence type="predicted"/>
<evidence type="ECO:0000313" key="3">
    <source>
        <dbReference type="Proteomes" id="UP001159042"/>
    </source>
</evidence>
<feature type="compositionally biased region" description="Polar residues" evidence="1">
    <location>
        <begin position="108"/>
        <end position="123"/>
    </location>
</feature>
<accession>A0AAV8VU75</accession>
<evidence type="ECO:0000256" key="1">
    <source>
        <dbReference type="SAM" id="MobiDB-lite"/>
    </source>
</evidence>
<gene>
    <name evidence="2" type="ORF">NQ315_002651</name>
</gene>
<feature type="compositionally biased region" description="Polar residues" evidence="1">
    <location>
        <begin position="7"/>
        <end position="23"/>
    </location>
</feature>
<name>A0AAV8VU75_9CUCU</name>
<evidence type="ECO:0000313" key="2">
    <source>
        <dbReference type="EMBL" id="KAJ8917956.1"/>
    </source>
</evidence>
<organism evidence="2 3">
    <name type="scientific">Exocentrus adspersus</name>
    <dbReference type="NCBI Taxonomy" id="1586481"/>
    <lineage>
        <taxon>Eukaryota</taxon>
        <taxon>Metazoa</taxon>
        <taxon>Ecdysozoa</taxon>
        <taxon>Arthropoda</taxon>
        <taxon>Hexapoda</taxon>
        <taxon>Insecta</taxon>
        <taxon>Pterygota</taxon>
        <taxon>Neoptera</taxon>
        <taxon>Endopterygota</taxon>
        <taxon>Coleoptera</taxon>
        <taxon>Polyphaga</taxon>
        <taxon>Cucujiformia</taxon>
        <taxon>Chrysomeloidea</taxon>
        <taxon>Cerambycidae</taxon>
        <taxon>Lamiinae</taxon>
        <taxon>Acanthocinini</taxon>
        <taxon>Exocentrus</taxon>
    </lineage>
</organism>